<feature type="region of interest" description="Disordered" evidence="1">
    <location>
        <begin position="1"/>
        <end position="120"/>
    </location>
</feature>
<feature type="compositionally biased region" description="Basic and acidic residues" evidence="1">
    <location>
        <begin position="27"/>
        <end position="38"/>
    </location>
</feature>
<dbReference type="Proteomes" id="UP000037035">
    <property type="component" value="Unassembled WGS sequence"/>
</dbReference>
<accession>A0A0L6UPG4</accession>
<dbReference type="VEuPathDB" id="FungiDB:VP01_4438g1"/>
<protein>
    <submittedName>
        <fullName evidence="2">Uncharacterized protein</fullName>
    </submittedName>
</protein>
<feature type="compositionally biased region" description="Polar residues" evidence="1">
    <location>
        <begin position="66"/>
        <end position="80"/>
    </location>
</feature>
<sequence>MGCREEIESKQLHDGEIDLNSLGPHPSAEKPQFRRESIQRAMPTDYRPSHASVRRPGGLSQLFGGSDTQNNHGRQLSAKSSGRKNGEKSARELVYLNPRHRGQTQHNNDEEYTEAQVYGW</sequence>
<feature type="compositionally biased region" description="Basic and acidic residues" evidence="1">
    <location>
        <begin position="1"/>
        <end position="16"/>
    </location>
</feature>
<name>A0A0L6UPG4_9BASI</name>
<evidence type="ECO:0000313" key="2">
    <source>
        <dbReference type="EMBL" id="KNZ50416.1"/>
    </source>
</evidence>
<comment type="caution">
    <text evidence="2">The sequence shown here is derived from an EMBL/GenBank/DDBJ whole genome shotgun (WGS) entry which is preliminary data.</text>
</comment>
<evidence type="ECO:0000256" key="1">
    <source>
        <dbReference type="SAM" id="MobiDB-lite"/>
    </source>
</evidence>
<dbReference type="AlphaFoldDB" id="A0A0L6UPG4"/>
<organism evidence="2 3">
    <name type="scientific">Puccinia sorghi</name>
    <dbReference type="NCBI Taxonomy" id="27349"/>
    <lineage>
        <taxon>Eukaryota</taxon>
        <taxon>Fungi</taxon>
        <taxon>Dikarya</taxon>
        <taxon>Basidiomycota</taxon>
        <taxon>Pucciniomycotina</taxon>
        <taxon>Pucciniomycetes</taxon>
        <taxon>Pucciniales</taxon>
        <taxon>Pucciniaceae</taxon>
        <taxon>Puccinia</taxon>
    </lineage>
</organism>
<gene>
    <name evidence="2" type="ORF">VP01_4438g1</name>
</gene>
<dbReference type="EMBL" id="LAVV01009544">
    <property type="protein sequence ID" value="KNZ50416.1"/>
    <property type="molecule type" value="Genomic_DNA"/>
</dbReference>
<reference evidence="2 3" key="1">
    <citation type="submission" date="2015-08" db="EMBL/GenBank/DDBJ databases">
        <title>Next Generation Sequencing and Analysis of the Genome of Puccinia sorghi L Schw, the Causal Agent of Maize Common Rust.</title>
        <authorList>
            <person name="Rochi L."/>
            <person name="Burguener G."/>
            <person name="Darino M."/>
            <person name="Turjanski A."/>
            <person name="Kreff E."/>
            <person name="Dieguez M.J."/>
            <person name="Sacco F."/>
        </authorList>
    </citation>
    <scope>NUCLEOTIDE SEQUENCE [LARGE SCALE GENOMIC DNA]</scope>
    <source>
        <strain evidence="2 3">RO10H11247</strain>
    </source>
</reference>
<evidence type="ECO:0000313" key="3">
    <source>
        <dbReference type="Proteomes" id="UP000037035"/>
    </source>
</evidence>
<proteinExistence type="predicted"/>
<keyword evidence="3" id="KW-1185">Reference proteome</keyword>